<keyword evidence="3" id="KW-0808">Transferase</keyword>
<dbReference type="Gene3D" id="1.10.600.10">
    <property type="entry name" value="Farnesyl Diphosphate Synthase"/>
    <property type="match status" value="1"/>
</dbReference>
<dbReference type="GO" id="GO:0004659">
    <property type="term" value="F:prenyltransferase activity"/>
    <property type="evidence" value="ECO:0007669"/>
    <property type="project" value="InterPro"/>
</dbReference>
<organism evidence="11 12">
    <name type="scientific">Vanrija pseudolonga</name>
    <dbReference type="NCBI Taxonomy" id="143232"/>
    <lineage>
        <taxon>Eukaryota</taxon>
        <taxon>Fungi</taxon>
        <taxon>Dikarya</taxon>
        <taxon>Basidiomycota</taxon>
        <taxon>Agaricomycotina</taxon>
        <taxon>Tremellomycetes</taxon>
        <taxon>Trichosporonales</taxon>
        <taxon>Trichosporonaceae</taxon>
        <taxon>Vanrija</taxon>
    </lineage>
</organism>
<dbReference type="PROSITE" id="PS00723">
    <property type="entry name" value="POLYPRENYL_SYNTHASE_1"/>
    <property type="match status" value="1"/>
</dbReference>
<dbReference type="CDD" id="cd00685">
    <property type="entry name" value="Trans_IPPS_HT"/>
    <property type="match status" value="1"/>
</dbReference>
<dbReference type="PANTHER" id="PTHR12001">
    <property type="entry name" value="GERANYLGERANYL PYROPHOSPHATE SYNTHASE"/>
    <property type="match status" value="1"/>
</dbReference>
<evidence type="ECO:0000256" key="4">
    <source>
        <dbReference type="ARBA" id="ARBA00022723"/>
    </source>
</evidence>
<comment type="similarity">
    <text evidence="2">Belongs to the FPP/GGPP synthase family.</text>
</comment>
<dbReference type="GO" id="GO:0006744">
    <property type="term" value="P:ubiquinone biosynthetic process"/>
    <property type="evidence" value="ECO:0007669"/>
    <property type="project" value="TreeGrafter"/>
</dbReference>
<protein>
    <recommendedName>
        <fullName evidence="10">(2E,6E)-farnesyl diphosphate synthase</fullName>
    </recommendedName>
    <alternativeName>
        <fullName evidence="9">Dimethylallyltranstransferase</fullName>
    </alternativeName>
    <alternativeName>
        <fullName evidence="8">Farnesyl diphosphate synthase</fullName>
    </alternativeName>
    <alternativeName>
        <fullName evidence="7">Geranyltranstransferase</fullName>
    </alternativeName>
</protein>
<evidence type="ECO:0000256" key="7">
    <source>
        <dbReference type="ARBA" id="ARBA00032380"/>
    </source>
</evidence>
<proteinExistence type="inferred from homology"/>
<evidence type="ECO:0000256" key="2">
    <source>
        <dbReference type="ARBA" id="ARBA00006706"/>
    </source>
</evidence>
<dbReference type="RefSeq" id="XP_062628211.1">
    <property type="nucleotide sequence ID" value="XM_062772227.1"/>
</dbReference>
<keyword evidence="4" id="KW-0479">Metal-binding</keyword>
<evidence type="ECO:0000256" key="8">
    <source>
        <dbReference type="ARBA" id="ARBA00032424"/>
    </source>
</evidence>
<evidence type="ECO:0000256" key="10">
    <source>
        <dbReference type="ARBA" id="ARBA00032873"/>
    </source>
</evidence>
<dbReference type="AlphaFoldDB" id="A0AAF0YE89"/>
<dbReference type="Pfam" id="PF00348">
    <property type="entry name" value="polyprenyl_synt"/>
    <property type="match status" value="1"/>
</dbReference>
<dbReference type="PROSITE" id="PS00444">
    <property type="entry name" value="POLYPRENYL_SYNTHASE_2"/>
    <property type="match status" value="1"/>
</dbReference>
<dbReference type="InterPro" id="IPR033749">
    <property type="entry name" value="Polyprenyl_synt_CS"/>
</dbReference>
<dbReference type="GO" id="GO:1990234">
    <property type="term" value="C:transferase complex"/>
    <property type="evidence" value="ECO:0007669"/>
    <property type="project" value="TreeGrafter"/>
</dbReference>
<keyword evidence="6" id="KW-0414">Isoprene biosynthesis</keyword>
<dbReference type="SUPFAM" id="SSF48576">
    <property type="entry name" value="Terpenoid synthases"/>
    <property type="match status" value="2"/>
</dbReference>
<dbReference type="Proteomes" id="UP000827549">
    <property type="component" value="Chromosome 4"/>
</dbReference>
<dbReference type="InterPro" id="IPR000092">
    <property type="entry name" value="Polyprenyl_synt"/>
</dbReference>
<dbReference type="InterPro" id="IPR008949">
    <property type="entry name" value="Isoprenoid_synthase_dom_sf"/>
</dbReference>
<gene>
    <name evidence="11" type="primary">COQ1</name>
    <name evidence="11" type="ORF">LOC62_04G005679</name>
</gene>
<comment type="cofactor">
    <cofactor evidence="1">
        <name>Mg(2+)</name>
        <dbReference type="ChEBI" id="CHEBI:18420"/>
    </cofactor>
</comment>
<accession>A0AAF0YE89</accession>
<sequence length="502" mass="52478">MLSRASRAAACRLHAASSVRLAAAASSRATHSSAPRPSAAAAAVASSPTASASSWAAATESAHSVLVPPPVASSSKAGGRRADLDDPLAAITAEIGELKHSLYHMLGSSHPALDSVAKYYFNAEGKHLRPLLVLLISQATNGIAGDGWRKSLAKARQQVLTRTGGVDDSLTSAGGVLNDWNPESMGPELGGEMVFAQPYRISPAGSRPPPPPPITPSPFADLLATGGPDSPTILPTQRRLASIVEMIHVASLLHDDVIDASGLRRGEPSAPASFGNKLSILSGDFLLGRASVALSRLGSNEVVELMATTVANLVEGEVIQLRATAKPATEPTTAGFEEYMRKTYLKTASLMAKSARSAVVLGGCGSDSSLDTVWVKDVAYGFGRNLGIAFQLVDDMLDYSSSVDLGKPGSGADMRLGLATAPALFAWEEHPSLGPLIARKFSEQGDTEIALDLVNRSRGMERTAELARSFAGEARRLIELLPQNPARDALVGLTVKVVDRVK</sequence>
<evidence type="ECO:0000256" key="3">
    <source>
        <dbReference type="ARBA" id="ARBA00022679"/>
    </source>
</evidence>
<dbReference type="PANTHER" id="PTHR12001:SF69">
    <property type="entry name" value="ALL TRANS-POLYPRENYL-DIPHOSPHATE SYNTHASE PDSS1"/>
    <property type="match status" value="1"/>
</dbReference>
<evidence type="ECO:0000256" key="9">
    <source>
        <dbReference type="ARBA" id="ARBA00032448"/>
    </source>
</evidence>
<evidence type="ECO:0000256" key="6">
    <source>
        <dbReference type="ARBA" id="ARBA00023229"/>
    </source>
</evidence>
<dbReference type="GO" id="GO:0046872">
    <property type="term" value="F:metal ion binding"/>
    <property type="evidence" value="ECO:0007669"/>
    <property type="project" value="UniProtKB-KW"/>
</dbReference>
<dbReference type="EMBL" id="CP086717">
    <property type="protein sequence ID" value="WOO82179.1"/>
    <property type="molecule type" value="Genomic_DNA"/>
</dbReference>
<dbReference type="SFLD" id="SFLDS00005">
    <property type="entry name" value="Isoprenoid_Synthase_Type_I"/>
    <property type="match status" value="1"/>
</dbReference>
<keyword evidence="5" id="KW-0460">Magnesium</keyword>
<evidence type="ECO:0000256" key="5">
    <source>
        <dbReference type="ARBA" id="ARBA00022842"/>
    </source>
</evidence>
<reference evidence="11" key="1">
    <citation type="submission" date="2023-10" db="EMBL/GenBank/DDBJ databases">
        <authorList>
            <person name="Noh H."/>
        </authorList>
    </citation>
    <scope>NUCLEOTIDE SEQUENCE</scope>
    <source>
        <strain evidence="11">DUCC4014</strain>
    </source>
</reference>
<evidence type="ECO:0000256" key="1">
    <source>
        <dbReference type="ARBA" id="ARBA00001946"/>
    </source>
</evidence>
<dbReference type="GeneID" id="87808907"/>
<name>A0AAF0YE89_9TREE</name>
<evidence type="ECO:0000313" key="12">
    <source>
        <dbReference type="Proteomes" id="UP000827549"/>
    </source>
</evidence>
<dbReference type="GO" id="GO:0008299">
    <property type="term" value="P:isoprenoid biosynthetic process"/>
    <property type="evidence" value="ECO:0007669"/>
    <property type="project" value="UniProtKB-KW"/>
</dbReference>
<evidence type="ECO:0000313" key="11">
    <source>
        <dbReference type="EMBL" id="WOO82179.1"/>
    </source>
</evidence>
<keyword evidence="12" id="KW-1185">Reference proteome</keyword>